<name>A0AAF3F1N5_9BILA</name>
<feature type="compositionally biased region" description="Low complexity" evidence="2">
    <location>
        <begin position="392"/>
        <end position="417"/>
    </location>
</feature>
<dbReference type="WBParaSite" id="MBELARI_LOCUS20434">
    <property type="protein sequence ID" value="MBELARI_LOCUS20434"/>
    <property type="gene ID" value="MBELARI_LOCUS20434"/>
</dbReference>
<sequence length="417" mass="48855">MAWNTQRNQPNNEFYSPFSAQYISDIFHGQHTLLIGDSLMRGLYKDLIRIIDTGRLQLTEPHVLKTKSEISCFNDRQIDMDKFKGERVFVQAREYHTENHLIQYHFTTRCFKEDLDCAIAQMVRDKKYPRMVFFNSCLWDLTRYHKLGLVNNQNKLDETTSHVFVVLFPQCIPAVGRFNEFEEGGYDGDTRNNKEVIRLLYVKANKLAAQIARLEGFSVIDLDYHLSVPIFDHLRISDGIHWDNRANRFMLQLIILHLVKDLELYVPRVIMERVETLFGKIDTSDDGFLKAFWDGAKKSKSVLHIPNADTPVGTTNRQVFDVVRMEIPYYECLQAELQETVCDSLSEDKKKKINDDITKMRMALFLQQGGILDERDHEEFTNWIRQGQSIVQDSSSSRQPPQQFIRFPRQPRFNGKK</sequence>
<proteinExistence type="inferred from homology"/>
<keyword evidence="3" id="KW-1185">Reference proteome</keyword>
<organism evidence="3 4">
    <name type="scientific">Mesorhabditis belari</name>
    <dbReference type="NCBI Taxonomy" id="2138241"/>
    <lineage>
        <taxon>Eukaryota</taxon>
        <taxon>Metazoa</taxon>
        <taxon>Ecdysozoa</taxon>
        <taxon>Nematoda</taxon>
        <taxon>Chromadorea</taxon>
        <taxon>Rhabditida</taxon>
        <taxon>Rhabditina</taxon>
        <taxon>Rhabditomorpha</taxon>
        <taxon>Rhabditoidea</taxon>
        <taxon>Rhabditidae</taxon>
        <taxon>Mesorhabditinae</taxon>
        <taxon>Mesorhabditis</taxon>
    </lineage>
</organism>
<dbReference type="Proteomes" id="UP000887575">
    <property type="component" value="Unassembled WGS sequence"/>
</dbReference>
<evidence type="ECO:0000313" key="4">
    <source>
        <dbReference type="WBParaSite" id="MBELARI_LOCUS20434"/>
    </source>
</evidence>
<dbReference type="AlphaFoldDB" id="A0AAF3F1N5"/>
<accession>A0AAF3F1N5</accession>
<dbReference type="PANTHER" id="PTHR14469">
    <property type="entry name" value="SARCOMA ANTIGEN NY-SAR-23"/>
    <property type="match status" value="1"/>
</dbReference>
<protein>
    <submittedName>
        <fullName evidence="4">Uncharacterized protein</fullName>
    </submittedName>
</protein>
<reference evidence="4" key="1">
    <citation type="submission" date="2024-02" db="UniProtKB">
        <authorList>
            <consortium name="WormBaseParasite"/>
        </authorList>
    </citation>
    <scope>IDENTIFICATION</scope>
</reference>
<dbReference type="PANTHER" id="PTHR14469:SF0">
    <property type="entry name" value="FAMILY WITH SEQUENCE SIMILARITY 113"/>
    <property type="match status" value="1"/>
</dbReference>
<feature type="region of interest" description="Disordered" evidence="2">
    <location>
        <begin position="391"/>
        <end position="417"/>
    </location>
</feature>
<comment type="similarity">
    <text evidence="1">Belongs to the PC-esterase family.</text>
</comment>
<evidence type="ECO:0000256" key="2">
    <source>
        <dbReference type="SAM" id="MobiDB-lite"/>
    </source>
</evidence>
<evidence type="ECO:0000256" key="1">
    <source>
        <dbReference type="ARBA" id="ARBA00037957"/>
    </source>
</evidence>
<evidence type="ECO:0000313" key="3">
    <source>
        <dbReference type="Proteomes" id="UP000887575"/>
    </source>
</evidence>